<dbReference type="AlphaFoldDB" id="A0A6I4V5M6"/>
<feature type="chain" id="PRO_5026350392" description="DUF4105 domain-containing protein" evidence="1">
    <location>
        <begin position="23"/>
        <end position="176"/>
    </location>
</feature>
<dbReference type="EMBL" id="WTYP01000002">
    <property type="protein sequence ID" value="MXP47594.1"/>
    <property type="molecule type" value="Genomic_DNA"/>
</dbReference>
<gene>
    <name evidence="2" type="ORF">GRI43_09400</name>
</gene>
<protein>
    <recommendedName>
        <fullName evidence="4">DUF4105 domain-containing protein</fullName>
    </recommendedName>
</protein>
<reference evidence="2 3" key="1">
    <citation type="submission" date="2019-12" db="EMBL/GenBank/DDBJ databases">
        <title>Genomic-based taxomic classification of the family Erythrobacteraceae.</title>
        <authorList>
            <person name="Xu L."/>
        </authorList>
    </citation>
    <scope>NUCLEOTIDE SEQUENCE [LARGE SCALE GENOMIC DNA]</scope>
    <source>
        <strain evidence="2 3">SW-109</strain>
    </source>
</reference>
<keyword evidence="1" id="KW-0732">Signal</keyword>
<name>A0A6I4V5M6_9SPHN</name>
<dbReference type="OrthoDB" id="7424408at2"/>
<evidence type="ECO:0000313" key="3">
    <source>
        <dbReference type="Proteomes" id="UP000471435"/>
    </source>
</evidence>
<organism evidence="2 3">
    <name type="scientific">Pontixanthobacter luteolus</name>
    <dbReference type="NCBI Taxonomy" id="295089"/>
    <lineage>
        <taxon>Bacteria</taxon>
        <taxon>Pseudomonadati</taxon>
        <taxon>Pseudomonadota</taxon>
        <taxon>Alphaproteobacteria</taxon>
        <taxon>Sphingomonadales</taxon>
        <taxon>Erythrobacteraceae</taxon>
        <taxon>Pontixanthobacter</taxon>
    </lineage>
</organism>
<proteinExistence type="predicted"/>
<evidence type="ECO:0008006" key="4">
    <source>
        <dbReference type="Google" id="ProtNLM"/>
    </source>
</evidence>
<feature type="signal peptide" evidence="1">
    <location>
        <begin position="1"/>
        <end position="22"/>
    </location>
</feature>
<accession>A0A6I4V5M6</accession>
<sequence length="176" mass="19731">MLRFLTLILSLVAASWSLPASAQVKMSFHSFNGSVLFGRYPHTFVVLEGTLEQSGQRISENFGFTAKTVSTAILSGPVEHDILVETPKYIKKTNRHFTVTLSDSEYRKVKAELAKWRDAPGKYYDLDTRNCIHFVGALAKIAGLRVEFPDKMLRRPKKWLNYITGLNPSLGAKPVG</sequence>
<dbReference type="RefSeq" id="WP_160730874.1">
    <property type="nucleotide sequence ID" value="NZ_WTYP01000002.1"/>
</dbReference>
<evidence type="ECO:0000256" key="1">
    <source>
        <dbReference type="SAM" id="SignalP"/>
    </source>
</evidence>
<comment type="caution">
    <text evidence="2">The sequence shown here is derived from an EMBL/GenBank/DDBJ whole genome shotgun (WGS) entry which is preliminary data.</text>
</comment>
<dbReference type="Proteomes" id="UP000471435">
    <property type="component" value="Unassembled WGS sequence"/>
</dbReference>
<keyword evidence="3" id="KW-1185">Reference proteome</keyword>
<evidence type="ECO:0000313" key="2">
    <source>
        <dbReference type="EMBL" id="MXP47594.1"/>
    </source>
</evidence>